<evidence type="ECO:0000313" key="2">
    <source>
        <dbReference type="EMBL" id="HFK21293.1"/>
    </source>
</evidence>
<gene>
    <name evidence="2" type="ORF">ENS19_08480</name>
</gene>
<sequence>MEGMRHQGFEGVGWSELSRVCIVGMQRHRERFEMELAMRFAEGGRRFLILDSGGRFGQLISHIPSLRVYRAGKYFSINPFTRCESLTPLAQASFISISLQLLLGLGRDERLYFERALVSAYESKIDDPTFRDISDMLLQIEADSHPREGQKIESLRNALWEAESGAIGKMAICRQPREVTLPAVIDVSSLEGIAARALVLVALLLRACTLRPATLLIELQELFGSFGGASWWLFLGELLRRFRDLEATETSLQIGAESLSSIPIPVLGGSAAVVFCCPLWADELVFIEKALLAGRGCAKPLAKLGMGTAIAWIRGSGKVILLRYRPTPFDVVDEGGVLKHMAALGEPTEELRLPEKREGLLEKLFRDRGARHYAVELLGLIRGGRVPVDAVVGQRDAKLKRAVKLMKRNFLIIECMDNSGAYFFRLTKAGERALMEAESPSDDSERSLGRDEGRDAR</sequence>
<proteinExistence type="predicted"/>
<protein>
    <submittedName>
        <fullName evidence="2">Uncharacterized protein</fullName>
    </submittedName>
</protein>
<reference evidence="2" key="1">
    <citation type="journal article" date="2020" name="mSystems">
        <title>Genome- and Community-Level Interaction Insights into Carbon Utilization and Element Cycling Functions of Hydrothermarchaeota in Hydrothermal Sediment.</title>
        <authorList>
            <person name="Zhou Z."/>
            <person name="Liu Y."/>
            <person name="Xu W."/>
            <person name="Pan J."/>
            <person name="Luo Z.H."/>
            <person name="Li M."/>
        </authorList>
    </citation>
    <scope>NUCLEOTIDE SEQUENCE [LARGE SCALE GENOMIC DNA]</scope>
    <source>
        <strain evidence="2">SpSt-468</strain>
    </source>
</reference>
<comment type="caution">
    <text evidence="2">The sequence shown here is derived from an EMBL/GenBank/DDBJ whole genome shotgun (WGS) entry which is preliminary data.</text>
</comment>
<dbReference type="AlphaFoldDB" id="A0A7C3N5X6"/>
<name>A0A7C3N5X6_9CREN</name>
<organism evidence="2">
    <name type="scientific">Candidatus Methanomethylicus mesodigestus</name>
    <dbReference type="NCBI Taxonomy" id="1867258"/>
    <lineage>
        <taxon>Archaea</taxon>
        <taxon>Thermoproteota</taxon>
        <taxon>Methanosuratincolia</taxon>
        <taxon>Candidatus Methanomethylicales</taxon>
        <taxon>Candidatus Methanomethylicaceae</taxon>
        <taxon>Candidatus Methanomethylicus</taxon>
    </lineage>
</organism>
<dbReference type="EMBL" id="DSTX01000013">
    <property type="protein sequence ID" value="HFK21293.1"/>
    <property type="molecule type" value="Genomic_DNA"/>
</dbReference>
<accession>A0A7C3N5X6</accession>
<feature type="compositionally biased region" description="Basic and acidic residues" evidence="1">
    <location>
        <begin position="443"/>
        <end position="457"/>
    </location>
</feature>
<evidence type="ECO:0000256" key="1">
    <source>
        <dbReference type="SAM" id="MobiDB-lite"/>
    </source>
</evidence>
<feature type="region of interest" description="Disordered" evidence="1">
    <location>
        <begin position="435"/>
        <end position="457"/>
    </location>
</feature>